<reference evidence="1 2" key="1">
    <citation type="submission" date="2015-01" db="EMBL/GenBank/DDBJ databases">
        <title>Evolution of Trichinella species and genotypes.</title>
        <authorList>
            <person name="Korhonen P.K."/>
            <person name="Edoardo P."/>
            <person name="Giuseppe L.R."/>
            <person name="Gasser R.B."/>
        </authorList>
    </citation>
    <scope>NUCLEOTIDE SEQUENCE [LARGE SCALE GENOMIC DNA]</scope>
    <source>
        <strain evidence="1">ISS1029</strain>
    </source>
</reference>
<proteinExistence type="predicted"/>
<protein>
    <submittedName>
        <fullName evidence="1">Uncharacterized protein</fullName>
    </submittedName>
</protein>
<organism evidence="1 2">
    <name type="scientific">Trichinella zimbabwensis</name>
    <dbReference type="NCBI Taxonomy" id="268475"/>
    <lineage>
        <taxon>Eukaryota</taxon>
        <taxon>Metazoa</taxon>
        <taxon>Ecdysozoa</taxon>
        <taxon>Nematoda</taxon>
        <taxon>Enoplea</taxon>
        <taxon>Dorylaimia</taxon>
        <taxon>Trichinellida</taxon>
        <taxon>Trichinellidae</taxon>
        <taxon>Trichinella</taxon>
    </lineage>
</organism>
<dbReference type="EMBL" id="JYDP01000019">
    <property type="protein sequence ID" value="KRZ15227.1"/>
    <property type="molecule type" value="Genomic_DNA"/>
</dbReference>
<dbReference type="Proteomes" id="UP000055024">
    <property type="component" value="Unassembled WGS sequence"/>
</dbReference>
<dbReference type="AlphaFoldDB" id="A0A0V1HWS0"/>
<keyword evidence="2" id="KW-1185">Reference proteome</keyword>
<sequence>MPEKCMEKWTVMVLSTLTGPNSLSNAVFGRANAHYSNLSVEGESVEIQCYSTQISLDRAYDLIDNHDVSVLEISM</sequence>
<comment type="caution">
    <text evidence="1">The sequence shown here is derived from an EMBL/GenBank/DDBJ whole genome shotgun (WGS) entry which is preliminary data.</text>
</comment>
<evidence type="ECO:0000313" key="1">
    <source>
        <dbReference type="EMBL" id="KRZ15227.1"/>
    </source>
</evidence>
<accession>A0A0V1HWS0</accession>
<evidence type="ECO:0000313" key="2">
    <source>
        <dbReference type="Proteomes" id="UP000055024"/>
    </source>
</evidence>
<name>A0A0V1HWS0_9BILA</name>
<gene>
    <name evidence="1" type="ORF">T11_7692</name>
</gene>